<feature type="compositionally biased region" description="Polar residues" evidence="1">
    <location>
        <begin position="368"/>
        <end position="396"/>
    </location>
</feature>
<reference evidence="2" key="2">
    <citation type="submission" date="2022-01" db="EMBL/GenBank/DDBJ databases">
        <authorList>
            <person name="Yamashiro T."/>
            <person name="Shiraishi A."/>
            <person name="Satake H."/>
            <person name="Nakayama K."/>
        </authorList>
    </citation>
    <scope>NUCLEOTIDE SEQUENCE</scope>
</reference>
<evidence type="ECO:0000313" key="3">
    <source>
        <dbReference type="Proteomes" id="UP001151760"/>
    </source>
</evidence>
<dbReference type="Proteomes" id="UP001151760">
    <property type="component" value="Unassembled WGS sequence"/>
</dbReference>
<comment type="caution">
    <text evidence="2">The sequence shown here is derived from an EMBL/GenBank/DDBJ whole genome shotgun (WGS) entry which is preliminary data.</text>
</comment>
<sequence>MANLSSYDSDVLSEHIIYQDVRNVVLHSDVHNMLFANNNCLDNDNLALELLKIENDRLTELLISQDLVHTTLNSLAAINDYKSMEQKASGSKPRNNTKKDRITQTSSSNKKKNSVEDHPRIAKSSLNSMNRVSKLVCYANVKHVVLNANSELIYATCHECMFVAIHVLCVCDYLKDVNARVKSKYVKSRLAKKKKKKIWKSIGKVYINVGYSWKPTGWIFTIDGNTCLLTRIISTKVEPPRKSISTIVVKQTQPSSNKSRKLNNITNVGLSSKSKTVGSKISNYSKPMQNWGSNVSTAPSSSRVNCRLYKSYSGTVRFGNDQIEKIIDYGDYQLGNVTILRVYYVEGLGYNLFSMVPAAVTRRPAYPTDSSVSTSIEQDVPSVSTSSNQEQEQSPVISEGVEEQLPTA</sequence>
<keyword evidence="3" id="KW-1185">Reference proteome</keyword>
<dbReference type="EMBL" id="BQNB010015688">
    <property type="protein sequence ID" value="GJT42940.1"/>
    <property type="molecule type" value="Genomic_DNA"/>
</dbReference>
<accession>A0ABQ5DV49</accession>
<reference evidence="2" key="1">
    <citation type="journal article" date="2022" name="Int. J. Mol. Sci.">
        <title>Draft Genome of Tanacetum Coccineum: Genomic Comparison of Closely Related Tanacetum-Family Plants.</title>
        <authorList>
            <person name="Yamashiro T."/>
            <person name="Shiraishi A."/>
            <person name="Nakayama K."/>
            <person name="Satake H."/>
        </authorList>
    </citation>
    <scope>NUCLEOTIDE SEQUENCE</scope>
</reference>
<evidence type="ECO:0000313" key="2">
    <source>
        <dbReference type="EMBL" id="GJT42940.1"/>
    </source>
</evidence>
<feature type="region of interest" description="Disordered" evidence="1">
    <location>
        <begin position="85"/>
        <end position="121"/>
    </location>
</feature>
<evidence type="ECO:0000256" key="1">
    <source>
        <dbReference type="SAM" id="MobiDB-lite"/>
    </source>
</evidence>
<organism evidence="2 3">
    <name type="scientific">Tanacetum coccineum</name>
    <dbReference type="NCBI Taxonomy" id="301880"/>
    <lineage>
        <taxon>Eukaryota</taxon>
        <taxon>Viridiplantae</taxon>
        <taxon>Streptophyta</taxon>
        <taxon>Embryophyta</taxon>
        <taxon>Tracheophyta</taxon>
        <taxon>Spermatophyta</taxon>
        <taxon>Magnoliopsida</taxon>
        <taxon>eudicotyledons</taxon>
        <taxon>Gunneridae</taxon>
        <taxon>Pentapetalae</taxon>
        <taxon>asterids</taxon>
        <taxon>campanulids</taxon>
        <taxon>Asterales</taxon>
        <taxon>Asteraceae</taxon>
        <taxon>Asteroideae</taxon>
        <taxon>Anthemideae</taxon>
        <taxon>Anthemidinae</taxon>
        <taxon>Tanacetum</taxon>
    </lineage>
</organism>
<protein>
    <submittedName>
        <fullName evidence="2">Uncharacterized protein</fullName>
    </submittedName>
</protein>
<gene>
    <name evidence="2" type="ORF">Tco_0951655</name>
</gene>
<feature type="region of interest" description="Disordered" evidence="1">
    <location>
        <begin position="366"/>
        <end position="408"/>
    </location>
</feature>
<proteinExistence type="predicted"/>
<name>A0ABQ5DV49_9ASTR</name>